<keyword evidence="4" id="KW-0813">Transport</keyword>
<dbReference type="AlphaFoldDB" id="A0AAU9VIT2"/>
<gene>
    <name evidence="4" type="primary">ulaB</name>
    <name evidence="4" type="ORF">ERYAMS2_01081</name>
    <name evidence="3" type="ORF">ERYAMS_00788</name>
</gene>
<dbReference type="PROSITE" id="PS51099">
    <property type="entry name" value="PTS_EIIB_TYPE_2"/>
    <property type="match status" value="1"/>
</dbReference>
<dbReference type="InterPro" id="IPR013011">
    <property type="entry name" value="PTS_EIIB_2"/>
</dbReference>
<keyword evidence="1 4" id="KW-0808">Transferase</keyword>
<evidence type="ECO:0000313" key="6">
    <source>
        <dbReference type="Proteomes" id="UP001154111"/>
    </source>
</evidence>
<organism evidence="4 6">
    <name type="scientific">Erysipelothrix amsterdamensis</name>
    <dbReference type="NCBI Taxonomy" id="2929157"/>
    <lineage>
        <taxon>Bacteria</taxon>
        <taxon>Bacillati</taxon>
        <taxon>Bacillota</taxon>
        <taxon>Erysipelotrichia</taxon>
        <taxon>Erysipelotrichales</taxon>
        <taxon>Erysipelotrichaceae</taxon>
        <taxon>Erysipelothrix</taxon>
    </lineage>
</organism>
<evidence type="ECO:0000256" key="1">
    <source>
        <dbReference type="ARBA" id="ARBA00022679"/>
    </source>
</evidence>
<dbReference type="CDD" id="cd05563">
    <property type="entry name" value="PTS_IIB_ascorbate"/>
    <property type="match status" value="1"/>
</dbReference>
<dbReference type="Proteomes" id="UP001154111">
    <property type="component" value="Chromosome"/>
</dbReference>
<evidence type="ECO:0000313" key="4">
    <source>
        <dbReference type="EMBL" id="CAH2762192.1"/>
    </source>
</evidence>
<keyword evidence="5" id="KW-1185">Reference proteome</keyword>
<dbReference type="Pfam" id="PF02302">
    <property type="entry name" value="PTS_IIB"/>
    <property type="match status" value="1"/>
</dbReference>
<dbReference type="Gene3D" id="3.40.50.2300">
    <property type="match status" value="1"/>
</dbReference>
<dbReference type="Proteomes" id="UP001154095">
    <property type="component" value="Chromosome"/>
</dbReference>
<dbReference type="GO" id="GO:0009401">
    <property type="term" value="P:phosphoenolpyruvate-dependent sugar phosphotransferase system"/>
    <property type="evidence" value="ECO:0007669"/>
    <property type="project" value="InterPro"/>
</dbReference>
<dbReference type="SUPFAM" id="SSF52794">
    <property type="entry name" value="PTS system IIB component-like"/>
    <property type="match status" value="1"/>
</dbReference>
<dbReference type="InterPro" id="IPR036095">
    <property type="entry name" value="PTS_EIIB-like_sf"/>
</dbReference>
<dbReference type="GeneID" id="41396268"/>
<keyword evidence="4" id="KW-0762">Sugar transport</keyword>
<dbReference type="EC" id="2.7.1.194" evidence="4"/>
<dbReference type="GO" id="GO:0008982">
    <property type="term" value="F:protein-N(PI)-phosphohistidine-sugar phosphotransferase activity"/>
    <property type="evidence" value="ECO:0007669"/>
    <property type="project" value="InterPro"/>
</dbReference>
<feature type="domain" description="PTS EIIB type-2" evidence="2">
    <location>
        <begin position="1"/>
        <end position="98"/>
    </location>
</feature>
<name>A0AAU9VIT2_9FIRM</name>
<evidence type="ECO:0000259" key="2">
    <source>
        <dbReference type="PROSITE" id="PS51099"/>
    </source>
</evidence>
<dbReference type="InterPro" id="IPR003501">
    <property type="entry name" value="PTS_EIIB_2/3"/>
</dbReference>
<sequence length="103" mass="11281">MRILVACGNGSGTSLMLKKTVEKAMKDLNKPITLIHQAAVSEGKNTAKNYDVVFTPLNFVSMFDRAQDQHNVKVFGIKNVMSISEVTSVLASYLSGKENNCNE</sequence>
<proteinExistence type="predicted"/>
<dbReference type="RefSeq" id="WP_013852879.1">
    <property type="nucleotide sequence ID" value="NZ_OW659477.1"/>
</dbReference>
<accession>A0AAU9VIT2</accession>
<dbReference type="EMBL" id="OW659496">
    <property type="protein sequence ID" value="CAH2762168.1"/>
    <property type="molecule type" value="Genomic_DNA"/>
</dbReference>
<dbReference type="EMBL" id="OW659477">
    <property type="protein sequence ID" value="CAH2762192.1"/>
    <property type="molecule type" value="Genomic_DNA"/>
</dbReference>
<evidence type="ECO:0000313" key="3">
    <source>
        <dbReference type="EMBL" id="CAH2762168.1"/>
    </source>
</evidence>
<evidence type="ECO:0000313" key="5">
    <source>
        <dbReference type="Proteomes" id="UP001154095"/>
    </source>
</evidence>
<reference evidence="4" key="1">
    <citation type="submission" date="2022-04" db="EMBL/GenBank/DDBJ databases">
        <authorList>
            <person name="Forde T."/>
        </authorList>
    </citation>
    <scope>NUCLEOTIDE SEQUENCE</scope>
    <source>
        <strain evidence="4">A18Y016a</strain>
        <strain evidence="3">A18Y020d</strain>
    </source>
</reference>
<protein>
    <submittedName>
        <fullName evidence="4">PTS sugar transporter subunit IIB</fullName>
        <ecNumber evidence="4">2.7.1.194</ecNumber>
    </submittedName>
</protein>